<reference evidence="1" key="1">
    <citation type="submission" date="2009-09" db="EMBL/GenBank/DDBJ databases">
        <authorList>
            <consortium name="The Broad Institute Genome Sequencing Platform"/>
            <person name="Ward D."/>
            <person name="Feldgarden M."/>
            <person name="Earl A."/>
            <person name="Young S.K."/>
            <person name="Zeng Q."/>
            <person name="Koehrsen M."/>
            <person name="Alvarado L."/>
            <person name="Berlin A."/>
            <person name="Bochicchio J."/>
            <person name="Borenstein D."/>
            <person name="Chapman S.B."/>
            <person name="Chen Z."/>
            <person name="Engels R."/>
            <person name="Freedman E."/>
            <person name="Gellesch M."/>
            <person name="Goldberg J."/>
            <person name="Griggs A."/>
            <person name="Gujja S."/>
            <person name="Heilman E."/>
            <person name="Heiman D."/>
            <person name="Hepburn T."/>
            <person name="Howarth C."/>
            <person name="Jen D."/>
            <person name="Larson L."/>
            <person name="Lewis B."/>
            <person name="Mehta T."/>
            <person name="Park D."/>
            <person name="Pearson M."/>
            <person name="Roberts A."/>
            <person name="Saif S."/>
            <person name="Shea T."/>
            <person name="Shenoy N."/>
            <person name="Sisk P."/>
            <person name="Stolte C."/>
            <person name="Sykes S."/>
            <person name="Thomson T."/>
            <person name="Walk T."/>
            <person name="White J."/>
            <person name="Yandava C."/>
            <person name="Sibley C.D."/>
            <person name="Field T.R."/>
            <person name="Grinwis M."/>
            <person name="Eshaghurshan C.S."/>
            <person name="Surette M.G."/>
            <person name="Haas B."/>
            <person name="Nusbaum C."/>
            <person name="Birren B."/>
        </authorList>
    </citation>
    <scope>NUCLEOTIDE SEQUENCE [LARGE SCALE GENOMIC DNA]</scope>
    <source>
        <strain evidence="1">ATCC 700633</strain>
    </source>
</reference>
<dbReference type="GO" id="GO:0010181">
    <property type="term" value="F:FMN binding"/>
    <property type="evidence" value="ECO:0007669"/>
    <property type="project" value="InterPro"/>
</dbReference>
<evidence type="ECO:0000313" key="2">
    <source>
        <dbReference type="Proteomes" id="UP000002939"/>
    </source>
</evidence>
<dbReference type="PIRSF" id="PIRSF005087">
    <property type="entry name" value="NrdI"/>
    <property type="match status" value="1"/>
</dbReference>
<dbReference type="PANTHER" id="PTHR37297:SF1">
    <property type="entry name" value="PROTEIN NRDI"/>
    <property type="match status" value="1"/>
</dbReference>
<dbReference type="InterPro" id="IPR004465">
    <property type="entry name" value="RNR_NrdI"/>
</dbReference>
<dbReference type="HOGENOM" id="CLU_114845_2_0_9"/>
<protein>
    <submittedName>
        <fullName evidence="1">NrdI protein</fullName>
    </submittedName>
</protein>
<dbReference type="InterPro" id="IPR029039">
    <property type="entry name" value="Flavoprotein-like_sf"/>
</dbReference>
<name>D0BKP3_9LACT</name>
<keyword evidence="2" id="KW-1185">Reference proteome</keyword>
<organism evidence="1 2">
    <name type="scientific">Granulicatella elegans ATCC 700633</name>
    <dbReference type="NCBI Taxonomy" id="626369"/>
    <lineage>
        <taxon>Bacteria</taxon>
        <taxon>Bacillati</taxon>
        <taxon>Bacillota</taxon>
        <taxon>Bacilli</taxon>
        <taxon>Lactobacillales</taxon>
        <taxon>Carnobacteriaceae</taxon>
        <taxon>Granulicatella</taxon>
    </lineage>
</organism>
<gene>
    <name evidence="1" type="ORF">HMPREF0446_00528</name>
</gene>
<dbReference type="Gene3D" id="3.40.50.360">
    <property type="match status" value="1"/>
</dbReference>
<dbReference type="SUPFAM" id="SSF52218">
    <property type="entry name" value="Flavoproteins"/>
    <property type="match status" value="1"/>
</dbReference>
<dbReference type="PANTHER" id="PTHR37297">
    <property type="entry name" value="PROTEIN NRDI"/>
    <property type="match status" value="1"/>
</dbReference>
<dbReference type="OrthoDB" id="350535at2"/>
<dbReference type="EMBL" id="ACRF02000013">
    <property type="protein sequence ID" value="EEW93646.1"/>
    <property type="molecule type" value="Genomic_DNA"/>
</dbReference>
<evidence type="ECO:0000313" key="1">
    <source>
        <dbReference type="EMBL" id="EEW93646.1"/>
    </source>
</evidence>
<dbReference type="AlphaFoldDB" id="D0BKP3"/>
<dbReference type="RefSeq" id="WP_006702802.1">
    <property type="nucleotide sequence ID" value="NZ_KI391971.1"/>
</dbReference>
<dbReference type="Proteomes" id="UP000002939">
    <property type="component" value="Unassembled WGS sequence"/>
</dbReference>
<comment type="caution">
    <text evidence="1">The sequence shown here is derived from an EMBL/GenBank/DDBJ whole genome shotgun (WGS) entry which is preliminary data.</text>
</comment>
<accession>D0BKP3</accession>
<proteinExistence type="predicted"/>
<dbReference type="eggNOG" id="COG1780">
    <property type="taxonomic scope" value="Bacteria"/>
</dbReference>
<sequence>MKVVFLSLTGQTRRFVQKLEFPTVEITPQNVFQTMDEPYIIISPTYDMEVFEYFQDFIETGNNQALLKGVAGSGNRNFNTSFCQTAKIISATYEVPLLHCFEFHGTQKDVTIIKEKVSELG</sequence>
<dbReference type="Pfam" id="PF07972">
    <property type="entry name" value="Flavodoxin_NdrI"/>
    <property type="match status" value="1"/>
</dbReference>
<reference evidence="1" key="2">
    <citation type="submission" date="2011-10" db="EMBL/GenBank/DDBJ databases">
        <title>The Genome Sequence of Granulicatella elegans ATCC 700633.</title>
        <authorList>
            <consortium name="The Broad Institute Genome Sequencing Platform"/>
            <consortium name="The Broad Institute Genome Sequencing Center for Infectious Disease"/>
            <person name="Earl A."/>
            <person name="Ward D."/>
            <person name="Feldgarden M."/>
            <person name="Gevers D."/>
            <person name="Sibley C.D."/>
            <person name="Field T.R."/>
            <person name="Grinwis M."/>
            <person name="Eshaghurshan C.S."/>
            <person name="Surette M.G."/>
            <person name="Young S.K."/>
            <person name="Zeng Q."/>
            <person name="Gargeya S."/>
            <person name="Fitzgerald M."/>
            <person name="Haas B."/>
            <person name="Abouelleil A."/>
            <person name="Alvarado L."/>
            <person name="Arachchi H.M."/>
            <person name="Berlin A."/>
            <person name="Brown A."/>
            <person name="Chapman S.B."/>
            <person name="Chen Z."/>
            <person name="Dunbar C."/>
            <person name="Freedman E."/>
            <person name="Gearin G."/>
            <person name="Goldberg J."/>
            <person name="Griggs A."/>
            <person name="Gujja S."/>
            <person name="Heiman D."/>
            <person name="Howarth C."/>
            <person name="Larson L."/>
            <person name="Lui A."/>
            <person name="MacDonald P.J.P."/>
            <person name="Montmayeur A."/>
            <person name="Murphy C."/>
            <person name="Neiman D."/>
            <person name="Pearson M."/>
            <person name="Priest M."/>
            <person name="Roberts A."/>
            <person name="Saif S."/>
            <person name="Shea T."/>
            <person name="Shenoy N."/>
            <person name="Sisk P."/>
            <person name="Stolte C."/>
            <person name="Sykes S."/>
            <person name="Wortman J."/>
            <person name="Nusbaum C."/>
            <person name="Birren B."/>
        </authorList>
    </citation>
    <scope>NUCLEOTIDE SEQUENCE [LARGE SCALE GENOMIC DNA]</scope>
    <source>
        <strain evidence="1">ATCC 700633</strain>
    </source>
</reference>
<dbReference type="STRING" id="626369.HMPREF0446_00528"/>
<dbReference type="NCBIfam" id="TIGR00333">
    <property type="entry name" value="nrdI"/>
    <property type="match status" value="1"/>
</dbReference>